<reference evidence="1" key="1">
    <citation type="submission" date="2021-05" db="EMBL/GenBank/DDBJ databases">
        <authorList>
            <person name="Pan Q."/>
            <person name="Jouanno E."/>
            <person name="Zahm M."/>
            <person name="Klopp C."/>
            <person name="Cabau C."/>
            <person name="Louis A."/>
            <person name="Berthelot C."/>
            <person name="Parey E."/>
            <person name="Roest Crollius H."/>
            <person name="Montfort J."/>
            <person name="Robinson-Rechavi M."/>
            <person name="Bouchez O."/>
            <person name="Lampietro C."/>
            <person name="Lopez Roques C."/>
            <person name="Donnadieu C."/>
            <person name="Postlethwait J."/>
            <person name="Bobe J."/>
            <person name="Dillon D."/>
            <person name="Chandos A."/>
            <person name="von Hippel F."/>
            <person name="Guiguen Y."/>
        </authorList>
    </citation>
    <scope>NUCLEOTIDE SEQUENCE</scope>
    <source>
        <strain evidence="1">YG-Jan2019</strain>
    </source>
</reference>
<organism evidence="1 2">
    <name type="scientific">Dallia pectoralis</name>
    <name type="common">Alaska blackfish</name>
    <dbReference type="NCBI Taxonomy" id="75939"/>
    <lineage>
        <taxon>Eukaryota</taxon>
        <taxon>Metazoa</taxon>
        <taxon>Chordata</taxon>
        <taxon>Craniata</taxon>
        <taxon>Vertebrata</taxon>
        <taxon>Euteleostomi</taxon>
        <taxon>Actinopterygii</taxon>
        <taxon>Neopterygii</taxon>
        <taxon>Teleostei</taxon>
        <taxon>Protacanthopterygii</taxon>
        <taxon>Esociformes</taxon>
        <taxon>Umbridae</taxon>
        <taxon>Dallia</taxon>
    </lineage>
</organism>
<comment type="caution">
    <text evidence="1">The sequence shown here is derived from an EMBL/GenBank/DDBJ whole genome shotgun (WGS) entry which is preliminary data.</text>
</comment>
<accession>A0ACC2G7X2</accession>
<name>A0ACC2G7X2_DALPE</name>
<evidence type="ECO:0000313" key="1">
    <source>
        <dbReference type="EMBL" id="KAJ7999848.1"/>
    </source>
</evidence>
<dbReference type="EMBL" id="CM055743">
    <property type="protein sequence ID" value="KAJ7999848.1"/>
    <property type="molecule type" value="Genomic_DNA"/>
</dbReference>
<dbReference type="Proteomes" id="UP001157502">
    <property type="component" value="Chromosome 16"/>
</dbReference>
<sequence length="117" mass="13652">MASLKANLFTVLEELILMQSWEEMDAEALEEKAAKEKLMANIWKQIGSNNLIQEDRDLWELITDYQEEEGRRMEKRPCGDTQQAVFHVLQMDVYDSTKHSINGTHMDGYVQRSVVLF</sequence>
<keyword evidence="2" id="KW-1185">Reference proteome</keyword>
<evidence type="ECO:0000313" key="2">
    <source>
        <dbReference type="Proteomes" id="UP001157502"/>
    </source>
</evidence>
<proteinExistence type="predicted"/>
<protein>
    <submittedName>
        <fullName evidence="1">Uncharacterized protein</fullName>
    </submittedName>
</protein>
<gene>
    <name evidence="1" type="ORF">DPEC_G00198660</name>
</gene>